<keyword evidence="4" id="KW-0677">Repeat</keyword>
<feature type="domain" description="SOWAHA-C winged helix-turn-helix" evidence="11">
    <location>
        <begin position="7"/>
        <end position="65"/>
    </location>
</feature>
<dbReference type="InterPro" id="IPR036770">
    <property type="entry name" value="Ankyrin_rpt-contain_sf"/>
</dbReference>
<keyword evidence="5" id="KW-0638">Presynaptic neurotoxin</keyword>
<evidence type="ECO:0000256" key="9">
    <source>
        <dbReference type="PROSITE-ProRule" id="PRU00023"/>
    </source>
</evidence>
<evidence type="ECO:0000256" key="10">
    <source>
        <dbReference type="SAM" id="MobiDB-lite"/>
    </source>
</evidence>
<dbReference type="PROSITE" id="PS50088">
    <property type="entry name" value="ANK_REPEAT"/>
    <property type="match status" value="1"/>
</dbReference>
<keyword evidence="7" id="KW-0472">Membrane</keyword>
<dbReference type="GO" id="GO:0006887">
    <property type="term" value="P:exocytosis"/>
    <property type="evidence" value="ECO:0007669"/>
    <property type="project" value="UniProtKB-KW"/>
</dbReference>
<comment type="similarity">
    <text evidence="8">Belongs to the SOWAH family.</text>
</comment>
<proteinExistence type="inferred from homology"/>
<name>A0AAQ4DHQ5_AMBAM</name>
<feature type="region of interest" description="Disordered" evidence="10">
    <location>
        <begin position="257"/>
        <end position="290"/>
    </location>
</feature>
<dbReference type="PRINTS" id="PR01415">
    <property type="entry name" value="ANKYRIN"/>
</dbReference>
<dbReference type="PROSITE" id="PS50297">
    <property type="entry name" value="ANK_REP_REGION"/>
    <property type="match status" value="1"/>
</dbReference>
<keyword evidence="5" id="KW-0800">Toxin</keyword>
<evidence type="ECO:0000313" key="13">
    <source>
        <dbReference type="Proteomes" id="UP001321473"/>
    </source>
</evidence>
<dbReference type="InterPro" id="IPR058889">
    <property type="entry name" value="WHD_SOWAHA-C"/>
</dbReference>
<comment type="subcellular location">
    <subcellularLocation>
        <location evidence="1">Target cell membrane</location>
    </subcellularLocation>
</comment>
<evidence type="ECO:0000256" key="5">
    <source>
        <dbReference type="ARBA" id="ARBA00023028"/>
    </source>
</evidence>
<dbReference type="Proteomes" id="UP001321473">
    <property type="component" value="Unassembled WGS sequence"/>
</dbReference>
<keyword evidence="6 9" id="KW-0040">ANK repeat</keyword>
<dbReference type="SUPFAM" id="SSF48403">
    <property type="entry name" value="Ankyrin repeat"/>
    <property type="match status" value="1"/>
</dbReference>
<evidence type="ECO:0000259" key="11">
    <source>
        <dbReference type="Pfam" id="PF25877"/>
    </source>
</evidence>
<dbReference type="PANTHER" id="PTHR14491:SF7">
    <property type="entry name" value="SOSONDOWAH, ISOFORM G"/>
    <property type="match status" value="1"/>
</dbReference>
<feature type="region of interest" description="Disordered" evidence="10">
    <location>
        <begin position="97"/>
        <end position="120"/>
    </location>
</feature>
<dbReference type="SMART" id="SM00248">
    <property type="entry name" value="ANK"/>
    <property type="match status" value="2"/>
</dbReference>
<keyword evidence="3" id="KW-1052">Target cell membrane</keyword>
<dbReference type="InterPro" id="IPR002110">
    <property type="entry name" value="Ankyrin_rpt"/>
</dbReference>
<comment type="caution">
    <text evidence="12">The sequence shown here is derived from an EMBL/GenBank/DDBJ whole genome shotgun (WGS) entry which is preliminary data.</text>
</comment>
<feature type="repeat" description="ANK" evidence="9">
    <location>
        <begin position="155"/>
        <end position="187"/>
    </location>
</feature>
<protein>
    <recommendedName>
        <fullName evidence="11">SOWAHA-C winged helix-turn-helix domain-containing protein</fullName>
    </recommendedName>
</protein>
<gene>
    <name evidence="12" type="ORF">V5799_026739</name>
</gene>
<feature type="region of interest" description="Disordered" evidence="10">
    <location>
        <begin position="185"/>
        <end position="224"/>
    </location>
</feature>
<dbReference type="GO" id="GO:0044218">
    <property type="term" value="C:other organism cell membrane"/>
    <property type="evidence" value="ECO:0007669"/>
    <property type="project" value="UniProtKB-KW"/>
</dbReference>
<reference evidence="12 13" key="1">
    <citation type="journal article" date="2023" name="Arcadia Sci">
        <title>De novo assembly of a long-read Amblyomma americanum tick genome.</title>
        <authorList>
            <person name="Chou S."/>
            <person name="Poskanzer K.E."/>
            <person name="Rollins M."/>
            <person name="Thuy-Boun P.S."/>
        </authorList>
    </citation>
    <scope>NUCLEOTIDE SEQUENCE [LARGE SCALE GENOMIC DNA]</scope>
    <source>
        <strain evidence="12">F_SG_1</strain>
        <tissue evidence="12">Salivary glands</tissue>
    </source>
</reference>
<dbReference type="EMBL" id="JARKHS020030573">
    <property type="protein sequence ID" value="KAK8761995.1"/>
    <property type="molecule type" value="Genomic_DNA"/>
</dbReference>
<evidence type="ECO:0000256" key="7">
    <source>
        <dbReference type="ARBA" id="ARBA00023298"/>
    </source>
</evidence>
<dbReference type="PANTHER" id="PTHR14491">
    <property type="entry name" value="SOSONDOWAH, ISOFORM G"/>
    <property type="match status" value="1"/>
</dbReference>
<evidence type="ECO:0000256" key="2">
    <source>
        <dbReference type="ARBA" id="ARBA00022483"/>
    </source>
</evidence>
<evidence type="ECO:0000256" key="3">
    <source>
        <dbReference type="ARBA" id="ARBA00022537"/>
    </source>
</evidence>
<organism evidence="12 13">
    <name type="scientific">Amblyomma americanum</name>
    <name type="common">Lone star tick</name>
    <dbReference type="NCBI Taxonomy" id="6943"/>
    <lineage>
        <taxon>Eukaryota</taxon>
        <taxon>Metazoa</taxon>
        <taxon>Ecdysozoa</taxon>
        <taxon>Arthropoda</taxon>
        <taxon>Chelicerata</taxon>
        <taxon>Arachnida</taxon>
        <taxon>Acari</taxon>
        <taxon>Parasitiformes</taxon>
        <taxon>Ixodida</taxon>
        <taxon>Ixodoidea</taxon>
        <taxon>Ixodidae</taxon>
        <taxon>Amblyomminae</taxon>
        <taxon>Amblyomma</taxon>
    </lineage>
</organism>
<dbReference type="Gene3D" id="1.25.40.20">
    <property type="entry name" value="Ankyrin repeat-containing domain"/>
    <property type="match status" value="1"/>
</dbReference>
<evidence type="ECO:0000256" key="8">
    <source>
        <dbReference type="ARBA" id="ARBA00038122"/>
    </source>
</evidence>
<dbReference type="AlphaFoldDB" id="A0AAQ4DHQ5"/>
<keyword evidence="5" id="KW-0528">Neurotoxin</keyword>
<sequence length="290" mass="31817">MTDIEEFNFELVKQFLLDRGGKVTNPELVRNFRHYLNDPVHKDHVRQRFKDFVNRLASVKEENGNVSPKEKTIQDVTVSPGTVKEKTQIINRMAESSGVPAKPALPSSGLGTITSKRREGPGARATALHWAAKYGSAEIVKLIAGSYSLNPNVKSGYTPLHLAYMFNQYHIAELLRAYGADANVRDHSGRKPSQYHKGGIPQPVKSTGLSGPRSVPQPSRSLDKDLGFMRMGSFNSRVKRTAAALTSPFGVQKLKPWGSADSVADGAPPMGPPKGTIKKKKAKKVIDFSR</sequence>
<dbReference type="Pfam" id="PF25877">
    <property type="entry name" value="WHD_SOWAH"/>
    <property type="match status" value="1"/>
</dbReference>
<evidence type="ECO:0000256" key="1">
    <source>
        <dbReference type="ARBA" id="ARBA00004175"/>
    </source>
</evidence>
<keyword evidence="2" id="KW-0268">Exocytosis</keyword>
<evidence type="ECO:0000256" key="6">
    <source>
        <dbReference type="ARBA" id="ARBA00023043"/>
    </source>
</evidence>
<accession>A0AAQ4DHQ5</accession>
<evidence type="ECO:0000256" key="4">
    <source>
        <dbReference type="ARBA" id="ARBA00022737"/>
    </source>
</evidence>
<keyword evidence="13" id="KW-1185">Reference proteome</keyword>
<evidence type="ECO:0000313" key="12">
    <source>
        <dbReference type="EMBL" id="KAK8761995.1"/>
    </source>
</evidence>
<dbReference type="Pfam" id="PF12796">
    <property type="entry name" value="Ank_2"/>
    <property type="match status" value="1"/>
</dbReference>
<dbReference type="GO" id="GO:0044231">
    <property type="term" value="C:host cell presynaptic membrane"/>
    <property type="evidence" value="ECO:0007669"/>
    <property type="project" value="UniProtKB-KW"/>
</dbReference>
<keyword evidence="7" id="KW-1053">Target membrane</keyword>